<dbReference type="Pfam" id="PF20231">
    <property type="entry name" value="DUF6589"/>
    <property type="match status" value="1"/>
</dbReference>
<reference evidence="2" key="2">
    <citation type="submission" date="2020-11" db="EMBL/GenBank/DDBJ databases">
        <authorList>
            <person name="McCartney M.A."/>
            <person name="Auch B."/>
            <person name="Kono T."/>
            <person name="Mallez S."/>
            <person name="Becker A."/>
            <person name="Gohl D.M."/>
            <person name="Silverstein K.A.T."/>
            <person name="Koren S."/>
            <person name="Bechman K.B."/>
            <person name="Herman A."/>
            <person name="Abrahante J.E."/>
            <person name="Garbe J."/>
        </authorList>
    </citation>
    <scope>NUCLEOTIDE SEQUENCE</scope>
    <source>
        <strain evidence="2">Duluth1</strain>
        <tissue evidence="2">Whole animal</tissue>
    </source>
</reference>
<evidence type="ECO:0000313" key="2">
    <source>
        <dbReference type="EMBL" id="KAH3898028.1"/>
    </source>
</evidence>
<dbReference type="InterPro" id="IPR013083">
    <property type="entry name" value="Znf_RING/FYVE/PHD"/>
</dbReference>
<organism evidence="2 3">
    <name type="scientific">Dreissena polymorpha</name>
    <name type="common">Zebra mussel</name>
    <name type="synonym">Mytilus polymorpha</name>
    <dbReference type="NCBI Taxonomy" id="45954"/>
    <lineage>
        <taxon>Eukaryota</taxon>
        <taxon>Metazoa</taxon>
        <taxon>Spiralia</taxon>
        <taxon>Lophotrochozoa</taxon>
        <taxon>Mollusca</taxon>
        <taxon>Bivalvia</taxon>
        <taxon>Autobranchia</taxon>
        <taxon>Heteroconchia</taxon>
        <taxon>Euheterodonta</taxon>
        <taxon>Imparidentia</taxon>
        <taxon>Neoheterodontei</taxon>
        <taxon>Myida</taxon>
        <taxon>Dreissenoidea</taxon>
        <taxon>Dreissenidae</taxon>
        <taxon>Dreissena</taxon>
    </lineage>
</organism>
<accession>A0A9D4NNI8</accession>
<dbReference type="AlphaFoldDB" id="A0A9D4NNI8"/>
<dbReference type="EMBL" id="JAIWYP010000001">
    <property type="protein sequence ID" value="KAH3898028.1"/>
    <property type="molecule type" value="Genomic_DNA"/>
</dbReference>
<feature type="domain" description="DUF6589" evidence="1">
    <location>
        <begin position="3"/>
        <end position="390"/>
    </location>
</feature>
<protein>
    <recommendedName>
        <fullName evidence="1">DUF6589 domain-containing protein</fullName>
    </recommendedName>
</protein>
<sequence>MLLLQDFYDEFFKQSSAADRGTICQLKNLFNFRQVRSDISECFSHAWELMATIAEGFVCLLLMEQLKMNSPSDRPQTAPDGIETANNLDKQEYFDNITATVVNEVWQTLDVSKLTREDVTEENVVCCGEENDEEMIGCECRSQCARGKFFHYACVGVDPDNIPTPWYCSSECKNRQIVPYQYCDCRIDLGTHEPMIGCAAETMCKKVEWYHMRCLGIDPKNPPKGRWFCTDDCRSMRGKKGKDEKKRQDVRPNVDFKQNYTKSILWCGLNLLCRRDAVREADGQAMLTFWKFDLVHFFWHKHPKYVILAHRLLAAVNGWLPEKLRHDLIHNRTVNYAGGVGRNLPMDFMNEILNILFKDLLDAAKGRYTDLTIQRCSQIIGPLGEALDSVFDSNVIQHEIYRHRYRDCNRDTNVSRIIELLHDEHLFTNVPARYHNAFPGYVYNINPKQPGGFAAKIKQLSLRLDRLKKVVIDSK</sequence>
<dbReference type="InterPro" id="IPR011011">
    <property type="entry name" value="Znf_FYVE_PHD"/>
</dbReference>
<dbReference type="Proteomes" id="UP000828390">
    <property type="component" value="Unassembled WGS sequence"/>
</dbReference>
<dbReference type="SUPFAM" id="SSF57903">
    <property type="entry name" value="FYVE/PHD zinc finger"/>
    <property type="match status" value="1"/>
</dbReference>
<gene>
    <name evidence="2" type="ORF">DPMN_022225</name>
</gene>
<dbReference type="Gene3D" id="3.30.40.10">
    <property type="entry name" value="Zinc/RING finger domain, C3HC4 (zinc finger)"/>
    <property type="match status" value="2"/>
</dbReference>
<keyword evidence="3" id="KW-1185">Reference proteome</keyword>
<comment type="caution">
    <text evidence="2">The sequence shown here is derived from an EMBL/GenBank/DDBJ whole genome shotgun (WGS) entry which is preliminary data.</text>
</comment>
<reference evidence="2" key="1">
    <citation type="journal article" date="2019" name="bioRxiv">
        <title>The Genome of the Zebra Mussel, Dreissena polymorpha: A Resource for Invasive Species Research.</title>
        <authorList>
            <person name="McCartney M.A."/>
            <person name="Auch B."/>
            <person name="Kono T."/>
            <person name="Mallez S."/>
            <person name="Zhang Y."/>
            <person name="Obille A."/>
            <person name="Becker A."/>
            <person name="Abrahante J.E."/>
            <person name="Garbe J."/>
            <person name="Badalamenti J.P."/>
            <person name="Herman A."/>
            <person name="Mangelson H."/>
            <person name="Liachko I."/>
            <person name="Sullivan S."/>
            <person name="Sone E.D."/>
            <person name="Koren S."/>
            <person name="Silverstein K.A.T."/>
            <person name="Beckman K.B."/>
            <person name="Gohl D.M."/>
        </authorList>
    </citation>
    <scope>NUCLEOTIDE SEQUENCE</scope>
    <source>
        <strain evidence="2">Duluth1</strain>
        <tissue evidence="2">Whole animal</tissue>
    </source>
</reference>
<dbReference type="InterPro" id="IPR046496">
    <property type="entry name" value="DUF6589"/>
</dbReference>
<evidence type="ECO:0000259" key="1">
    <source>
        <dbReference type="Pfam" id="PF20231"/>
    </source>
</evidence>
<name>A0A9D4NNI8_DREPO</name>
<proteinExistence type="predicted"/>
<evidence type="ECO:0000313" key="3">
    <source>
        <dbReference type="Proteomes" id="UP000828390"/>
    </source>
</evidence>